<gene>
    <name evidence="2" type="ORF">AMJ44_15410</name>
</gene>
<name>A0A0S7XJI3_UNCSA</name>
<protein>
    <submittedName>
        <fullName evidence="2">Uncharacterized protein</fullName>
    </submittedName>
</protein>
<dbReference type="AlphaFoldDB" id="A0A0S7XJI3"/>
<evidence type="ECO:0000256" key="1">
    <source>
        <dbReference type="SAM" id="MobiDB-lite"/>
    </source>
</evidence>
<reference evidence="2 3" key="1">
    <citation type="journal article" date="2015" name="Microbiome">
        <title>Genomic resolution of linkages in carbon, nitrogen, and sulfur cycling among widespread estuary sediment bacteria.</title>
        <authorList>
            <person name="Baker B.J."/>
            <person name="Lazar C.S."/>
            <person name="Teske A.P."/>
            <person name="Dick G.J."/>
        </authorList>
    </citation>
    <scope>NUCLEOTIDE SEQUENCE [LARGE SCALE GENOMIC DNA]</scope>
    <source>
        <strain evidence="2">DG_54_3</strain>
    </source>
</reference>
<sequence length="438" mass="46533">MPTVDFNRLLAGAQDIAEAVKRMADSLAYVRFPEKKMEIITEEGLIVVGTAGNDIYEYPVPPLLIVDGGGDDTYHFSGYPEKYPLSAIIDVSGNDRYVSTDTTKPGIGGAVSGMSVVIDKTGDDYYQGTTITQGCGIFGVGILLDNEGDDTYAAESYSQGCGAFGVGIMADSSGNDSLYCVVLSQGFGYSKGCGLLINYEGDDKYIAEDDTIINPSSQTKEHNASLAQGVGFGKRADYIDGHSWAGGVGILCDLKGDDYYSAGLFAQGCAYWFSVGMLLDGEGDDSYKGVWYVQGSGAHFAVGYLDDFGGNDSYHATMNMAIGAGHDFTIGYLNERGGNDIYNAPNLSLGGGNANGIGIFHDHSGDDVYTTQGGTTLGRANVSKKGPREFLHVFGIFIDGGGNDKYNEPYAKSNTRWISPKTDPEGTNPYEIGVGIDR</sequence>
<proteinExistence type="predicted"/>
<dbReference type="Proteomes" id="UP000051861">
    <property type="component" value="Unassembled WGS sequence"/>
</dbReference>
<evidence type="ECO:0000313" key="2">
    <source>
        <dbReference type="EMBL" id="KPJ62637.1"/>
    </source>
</evidence>
<feature type="region of interest" description="Disordered" evidence="1">
    <location>
        <begin position="419"/>
        <end position="438"/>
    </location>
</feature>
<dbReference type="EMBL" id="LIZX01000262">
    <property type="protein sequence ID" value="KPJ62637.1"/>
    <property type="molecule type" value="Genomic_DNA"/>
</dbReference>
<organism evidence="2 3">
    <name type="scientific">candidate division WOR-1 bacterium DG_54_3</name>
    <dbReference type="NCBI Taxonomy" id="1703775"/>
    <lineage>
        <taxon>Bacteria</taxon>
        <taxon>Bacillati</taxon>
        <taxon>Saganbacteria</taxon>
    </lineage>
</organism>
<accession>A0A0S7XJI3</accession>
<comment type="caution">
    <text evidence="2">The sequence shown here is derived from an EMBL/GenBank/DDBJ whole genome shotgun (WGS) entry which is preliminary data.</text>
</comment>
<evidence type="ECO:0000313" key="3">
    <source>
        <dbReference type="Proteomes" id="UP000051861"/>
    </source>
</evidence>